<evidence type="ECO:0000313" key="1">
    <source>
        <dbReference type="EMBL" id="APW60902.1"/>
    </source>
</evidence>
<proteinExistence type="predicted"/>
<evidence type="ECO:0000313" key="2">
    <source>
        <dbReference type="Proteomes" id="UP000186309"/>
    </source>
</evidence>
<keyword evidence="2" id="KW-1185">Reference proteome</keyword>
<gene>
    <name evidence="1" type="ORF">BSF38_02394</name>
</gene>
<dbReference type="KEGG" id="pbor:BSF38_02394"/>
<dbReference type="AlphaFoldDB" id="A0A1U7CPP3"/>
<reference evidence="2" key="1">
    <citation type="submission" date="2016-12" db="EMBL/GenBank/DDBJ databases">
        <title>Comparative genomics of four Isosphaeraceae planctomycetes: a common pool of plasmids and glycoside hydrolase genes.</title>
        <authorList>
            <person name="Ivanova A."/>
        </authorList>
    </citation>
    <scope>NUCLEOTIDE SEQUENCE [LARGE SCALE GENOMIC DNA]</scope>
    <source>
        <strain evidence="2">PX4</strain>
    </source>
</reference>
<accession>A0A1U7CPP3</accession>
<protein>
    <submittedName>
        <fullName evidence="1">Uncharacterized protein</fullName>
    </submittedName>
</protein>
<name>A0A1U7CPP3_9BACT</name>
<sequence>MALTSQREIDGLAKRIRHAYRARGMNWNDGCSTARVWTAAALVLSQVHRDHPEVPMDPELFVAAQSFDSGVVDAWSDLASPAAADAYRKRVRGIVRQLERELRREIDHAERLIRNGRPVRGVLCDRDARLSPLGRYIVARRAVRLDLAAQFETDVFAQHRSCPLYRSACLAFLPAEQYPVDETLSNTELKANAVVRTMSASLN</sequence>
<dbReference type="Proteomes" id="UP000186309">
    <property type="component" value="Chromosome"/>
</dbReference>
<dbReference type="EMBL" id="CP019082">
    <property type="protein sequence ID" value="APW60902.1"/>
    <property type="molecule type" value="Genomic_DNA"/>
</dbReference>
<organism evidence="1 2">
    <name type="scientific">Paludisphaera borealis</name>
    <dbReference type="NCBI Taxonomy" id="1387353"/>
    <lineage>
        <taxon>Bacteria</taxon>
        <taxon>Pseudomonadati</taxon>
        <taxon>Planctomycetota</taxon>
        <taxon>Planctomycetia</taxon>
        <taxon>Isosphaerales</taxon>
        <taxon>Isosphaeraceae</taxon>
        <taxon>Paludisphaera</taxon>
    </lineage>
</organism>